<dbReference type="Pfam" id="PF03483">
    <property type="entry name" value="B3_4"/>
    <property type="match status" value="1"/>
</dbReference>
<evidence type="ECO:0000259" key="1">
    <source>
        <dbReference type="SMART" id="SM00873"/>
    </source>
</evidence>
<dbReference type="SMART" id="SM00873">
    <property type="entry name" value="B3_4"/>
    <property type="match status" value="1"/>
</dbReference>
<dbReference type="EMBL" id="AP028127">
    <property type="protein sequence ID" value="BEH90129.1"/>
    <property type="molecule type" value="Genomic_DNA"/>
</dbReference>
<dbReference type="InterPro" id="IPR020825">
    <property type="entry name" value="Phe-tRNA_synthase-like_B3/B4"/>
</dbReference>
<reference evidence="2" key="1">
    <citation type="journal article" date="2024" name="Int. J. Syst. Evol. Microbiol.">
        <title>Turicibacter faecis sp. nov., isolated from faeces of heart failure mouse model.</title>
        <authorList>
            <person name="Imamura Y."/>
            <person name="Motooka D."/>
            <person name="Nakajima Y."/>
            <person name="Ito S."/>
            <person name="Kitakaze M."/>
            <person name="Iida T."/>
            <person name="Nakamura S."/>
        </authorList>
    </citation>
    <scope>NUCLEOTIDE SEQUENCE</scope>
    <source>
        <strain evidence="2">TC023</strain>
    </source>
</reference>
<feature type="domain" description="B3/B4 tRNA-binding" evidence="1">
    <location>
        <begin position="63"/>
        <end position="209"/>
    </location>
</feature>
<sequence length="219" mass="24629">MRKVTVSKNLKEKVPGYCLAVLSFDIKIELTSDALKEEMTNLEREVQQMLTLENLLKQPRIEAARVGYRSLGKDPSRYRLATEALLRRLIKGNGLYHINNAVDIGNILSVRTQRSVAVLDEDKIMGDILIRIGEDEPYEGIGRGNINIKNIPVYCDKKGPFGTPTSDTPRTRITENTHKILLFITSFNGTEGLVTDVELAKELFSRFSVSSNFSVEIVE</sequence>
<organism evidence="2 3">
    <name type="scientific">Turicibacter faecis</name>
    <dbReference type="NCBI Taxonomy" id="2963365"/>
    <lineage>
        <taxon>Bacteria</taxon>
        <taxon>Bacillati</taxon>
        <taxon>Bacillota</taxon>
        <taxon>Erysipelotrichia</taxon>
        <taxon>Erysipelotrichales</taxon>
        <taxon>Turicibacteraceae</taxon>
        <taxon>Turicibacter</taxon>
    </lineage>
</organism>
<dbReference type="PANTHER" id="PTHR39209:SF2">
    <property type="entry name" value="CYTOPLASMIC PROTEIN"/>
    <property type="match status" value="1"/>
</dbReference>
<dbReference type="SUPFAM" id="SSF56037">
    <property type="entry name" value="PheT/TilS domain"/>
    <property type="match status" value="1"/>
</dbReference>
<proteinExistence type="predicted"/>
<evidence type="ECO:0000313" key="3">
    <source>
        <dbReference type="Proteomes" id="UP001432099"/>
    </source>
</evidence>
<protein>
    <recommendedName>
        <fullName evidence="1">B3/B4 tRNA-binding domain-containing protein</fullName>
    </recommendedName>
</protein>
<evidence type="ECO:0000313" key="2">
    <source>
        <dbReference type="EMBL" id="BEH90129.1"/>
    </source>
</evidence>
<dbReference type="Proteomes" id="UP001432099">
    <property type="component" value="Chromosome"/>
</dbReference>
<dbReference type="InterPro" id="IPR005146">
    <property type="entry name" value="B3/B4_tRNA-bd"/>
</dbReference>
<accession>A0ABM8IFV0</accession>
<dbReference type="RefSeq" id="WP_161832318.1">
    <property type="nucleotide sequence ID" value="NZ_AP028127.1"/>
</dbReference>
<dbReference type="Gene3D" id="3.50.40.10">
    <property type="entry name" value="Phenylalanyl-trna Synthetase, Chain B, domain 3"/>
    <property type="match status" value="1"/>
</dbReference>
<keyword evidence="3" id="KW-1185">Reference proteome</keyword>
<name>A0ABM8IFV0_9FIRM</name>
<dbReference type="PANTHER" id="PTHR39209">
    <property type="match status" value="1"/>
</dbReference>
<gene>
    <name evidence="2" type="ORF">T23_02310</name>
</gene>